<reference evidence="2 3" key="1">
    <citation type="submission" date="2020-08" db="EMBL/GenBank/DDBJ databases">
        <title>Bridging the membrane lipid divide: bacteria of the FCB group superphylum have the potential to synthesize archaeal ether lipids.</title>
        <authorList>
            <person name="Villanueva L."/>
            <person name="Von Meijenfeldt F.A.B."/>
            <person name="Westbye A.B."/>
            <person name="Yadav S."/>
            <person name="Hopmans E.C."/>
            <person name="Dutilh B.E."/>
            <person name="Sinninghe Damste J.S."/>
        </authorList>
    </citation>
    <scope>NUCLEOTIDE SEQUENCE [LARGE SCALE GENOMIC DNA]</scope>
    <source>
        <strain evidence="2">NIOZ-UU100</strain>
    </source>
</reference>
<evidence type="ECO:0000256" key="1">
    <source>
        <dbReference type="SAM" id="SignalP"/>
    </source>
</evidence>
<sequence length="255" mass="27353">MKTSKRLLKTLSAVAITAAAFTPLSSEAGYKVVDVANGGTITGTVTLKKAAPKSAHKVYDIKKDNAVCGNDQRIIDYVQTNGKALLNAVVYLTKVKSGKAWGDTPAEINVDQKGCEFTPFLSIMQNGGKMTAINSDPVLHNLHTYELMTGTVKGPKKTVANVSQPDQGSKVTKTVKLKKGYAMKVECDAHDFMHGFVFVAKSPYYAVVDGNGKYTIDNVPPGKYKVRAFNGFLKPGKGKATVKGGDTVTVDIKMK</sequence>
<dbReference type="SUPFAM" id="SSF49452">
    <property type="entry name" value="Starch-binding domain-like"/>
    <property type="match status" value="1"/>
</dbReference>
<name>A0A8J6TMQ5_9GAMM</name>
<dbReference type="InterPro" id="IPR013784">
    <property type="entry name" value="Carb-bd-like_fold"/>
</dbReference>
<dbReference type="Proteomes" id="UP000654401">
    <property type="component" value="Unassembled WGS sequence"/>
</dbReference>
<keyword evidence="1" id="KW-0732">Signal</keyword>
<feature type="signal peptide" evidence="1">
    <location>
        <begin position="1"/>
        <end position="28"/>
    </location>
</feature>
<accession>A0A8J6TMQ5</accession>
<evidence type="ECO:0000313" key="2">
    <source>
        <dbReference type="EMBL" id="MBC8518984.1"/>
    </source>
</evidence>
<evidence type="ECO:0008006" key="4">
    <source>
        <dbReference type="Google" id="ProtNLM"/>
    </source>
</evidence>
<dbReference type="AlphaFoldDB" id="A0A8J6TMQ5"/>
<protein>
    <recommendedName>
        <fullName evidence="4">Rhamnogalacturonan lyase domain-containing protein</fullName>
    </recommendedName>
</protein>
<feature type="chain" id="PRO_5035173031" description="Rhamnogalacturonan lyase domain-containing protein" evidence="1">
    <location>
        <begin position="29"/>
        <end position="255"/>
    </location>
</feature>
<dbReference type="Gene3D" id="2.60.40.1120">
    <property type="entry name" value="Carboxypeptidase-like, regulatory domain"/>
    <property type="match status" value="1"/>
</dbReference>
<gene>
    <name evidence="2" type="ORF">H8D24_01060</name>
</gene>
<dbReference type="GO" id="GO:0030246">
    <property type="term" value="F:carbohydrate binding"/>
    <property type="evidence" value="ECO:0007669"/>
    <property type="project" value="InterPro"/>
</dbReference>
<proteinExistence type="predicted"/>
<comment type="caution">
    <text evidence="2">The sequence shown here is derived from an EMBL/GenBank/DDBJ whole genome shotgun (WGS) entry which is preliminary data.</text>
</comment>
<evidence type="ECO:0000313" key="3">
    <source>
        <dbReference type="Proteomes" id="UP000654401"/>
    </source>
</evidence>
<organism evidence="2 3">
    <name type="scientific">Candidatus Thiopontia autotrophica</name>
    <dbReference type="NCBI Taxonomy" id="2841688"/>
    <lineage>
        <taxon>Bacteria</taxon>
        <taxon>Pseudomonadati</taxon>
        <taxon>Pseudomonadota</taxon>
        <taxon>Gammaproteobacteria</taxon>
        <taxon>Candidatus Thiopontia</taxon>
    </lineage>
</organism>
<dbReference type="EMBL" id="JACNFK010000014">
    <property type="protein sequence ID" value="MBC8518984.1"/>
    <property type="molecule type" value="Genomic_DNA"/>
</dbReference>